<evidence type="ECO:0000313" key="10">
    <source>
        <dbReference type="Proteomes" id="UP001556692"/>
    </source>
</evidence>
<feature type="binding site" evidence="7">
    <location>
        <position position="91"/>
    </location>
    <ligand>
        <name>Fe(3+)</name>
        <dbReference type="ChEBI" id="CHEBI:29034"/>
    </ligand>
</feature>
<organism evidence="9 10">
    <name type="scientific">Aquibium pacificus</name>
    <dbReference type="NCBI Taxonomy" id="3153579"/>
    <lineage>
        <taxon>Bacteria</taxon>
        <taxon>Pseudomonadati</taxon>
        <taxon>Pseudomonadota</taxon>
        <taxon>Alphaproteobacteria</taxon>
        <taxon>Hyphomicrobiales</taxon>
        <taxon>Phyllobacteriaceae</taxon>
        <taxon>Aquibium</taxon>
    </lineage>
</organism>
<comment type="cofactor">
    <cofactor evidence="7">
        <name>Zn(2+)</name>
        <dbReference type="ChEBI" id="CHEBI:29105"/>
    </cofactor>
    <cofactor evidence="7">
        <name>Fe(3+)</name>
        <dbReference type="ChEBI" id="CHEBI:29034"/>
    </cofactor>
    <text evidence="7">Binds 1 zinc or iron ion per subunit.</text>
</comment>
<feature type="binding site" evidence="7">
    <location>
        <position position="161"/>
    </location>
    <ligand>
        <name>N-formimidoyl-L-glutamate</name>
        <dbReference type="ChEBI" id="CHEBI:58928"/>
    </ligand>
</feature>
<accession>A0ABV3SR23</accession>
<feature type="binding site" evidence="7">
    <location>
        <position position="259"/>
    </location>
    <ligand>
        <name>Zn(2+)</name>
        <dbReference type="ChEBI" id="CHEBI:29105"/>
    </ligand>
</feature>
<dbReference type="Pfam" id="PF01979">
    <property type="entry name" value="Amidohydro_1"/>
    <property type="match status" value="1"/>
</dbReference>
<feature type="binding site" evidence="7">
    <location>
        <position position="336"/>
    </location>
    <ligand>
        <name>N-formimidoyl-L-glutamate</name>
        <dbReference type="ChEBI" id="CHEBI:58928"/>
    </ligand>
</feature>
<keyword evidence="7" id="KW-0963">Cytoplasm</keyword>
<feature type="binding site" evidence="7">
    <location>
        <position position="89"/>
    </location>
    <ligand>
        <name>Fe(3+)</name>
        <dbReference type="ChEBI" id="CHEBI:29034"/>
    </ligand>
</feature>
<feature type="domain" description="Amidohydrolase-related" evidence="8">
    <location>
        <begin position="81"/>
        <end position="400"/>
    </location>
</feature>
<feature type="binding site" evidence="7">
    <location>
        <position position="338"/>
    </location>
    <ligand>
        <name>N-formimidoyl-L-glutamate</name>
        <dbReference type="ChEBI" id="CHEBI:58928"/>
    </ligand>
</feature>
<dbReference type="GO" id="GO:0050480">
    <property type="term" value="F:imidazolonepropionase activity"/>
    <property type="evidence" value="ECO:0007669"/>
    <property type="project" value="UniProtKB-EC"/>
</dbReference>
<feature type="binding site" evidence="7">
    <location>
        <position position="339"/>
    </location>
    <ligand>
        <name>4-imidazolone-5-propanoate</name>
        <dbReference type="ChEBI" id="CHEBI:77893"/>
    </ligand>
</feature>
<dbReference type="PANTHER" id="PTHR42752">
    <property type="entry name" value="IMIDAZOLONEPROPIONASE"/>
    <property type="match status" value="1"/>
</dbReference>
<evidence type="ECO:0000256" key="5">
    <source>
        <dbReference type="ARBA" id="ARBA00022833"/>
    </source>
</evidence>
<dbReference type="NCBIfam" id="TIGR01224">
    <property type="entry name" value="hutI"/>
    <property type="match status" value="1"/>
</dbReference>
<dbReference type="Gene3D" id="3.20.20.140">
    <property type="entry name" value="Metal-dependent hydrolases"/>
    <property type="match status" value="1"/>
</dbReference>
<gene>
    <name evidence="7 9" type="primary">hutI</name>
    <name evidence="9" type="ORF">ABGN05_20225</name>
</gene>
<dbReference type="CDD" id="cd01296">
    <property type="entry name" value="Imidazolone-5PH"/>
    <property type="match status" value="1"/>
</dbReference>
<feature type="binding site" evidence="7">
    <location>
        <position position="161"/>
    </location>
    <ligand>
        <name>4-imidazolone-5-propanoate</name>
        <dbReference type="ChEBI" id="CHEBI:77893"/>
    </ligand>
</feature>
<comment type="caution">
    <text evidence="9">The sequence shown here is derived from an EMBL/GenBank/DDBJ whole genome shotgun (WGS) entry which is preliminary data.</text>
</comment>
<comment type="function">
    <text evidence="7">Catalyzes the hydrolytic cleavage of the carbon-nitrogen bond in imidazolone-5-propanoate to yield N-formimidoyl-L-glutamate. It is the third step in the universal histidine degradation pathway.</text>
</comment>
<name>A0ABV3SR23_9HYPH</name>
<feature type="binding site" evidence="7">
    <location>
        <position position="98"/>
    </location>
    <ligand>
        <name>4-imidazolone-5-propanoate</name>
        <dbReference type="ChEBI" id="CHEBI:77893"/>
    </ligand>
</feature>
<feature type="binding site" evidence="7">
    <location>
        <position position="89"/>
    </location>
    <ligand>
        <name>Zn(2+)</name>
        <dbReference type="ChEBI" id="CHEBI:29105"/>
    </ligand>
</feature>
<evidence type="ECO:0000313" key="9">
    <source>
        <dbReference type="EMBL" id="MEX0407990.1"/>
    </source>
</evidence>
<keyword evidence="6 7" id="KW-0408">Iron</keyword>
<dbReference type="HAMAP" id="MF_00372">
    <property type="entry name" value="HutI"/>
    <property type="match status" value="1"/>
</dbReference>
<evidence type="ECO:0000259" key="8">
    <source>
        <dbReference type="Pfam" id="PF01979"/>
    </source>
</evidence>
<evidence type="ECO:0000256" key="6">
    <source>
        <dbReference type="ARBA" id="ARBA00023004"/>
    </source>
</evidence>
<feature type="binding site" evidence="7">
    <location>
        <position position="194"/>
    </location>
    <ligand>
        <name>4-imidazolone-5-propanoate</name>
        <dbReference type="ChEBI" id="CHEBI:77893"/>
    </ligand>
</feature>
<comment type="catalytic activity">
    <reaction evidence="7">
        <text>4-imidazolone-5-propanoate + H2O = N-formimidoyl-L-glutamate</text>
        <dbReference type="Rhea" id="RHEA:23660"/>
        <dbReference type="ChEBI" id="CHEBI:15377"/>
        <dbReference type="ChEBI" id="CHEBI:58928"/>
        <dbReference type="ChEBI" id="CHEBI:77893"/>
        <dbReference type="EC" id="3.5.2.7"/>
    </reaction>
</comment>
<dbReference type="InterPro" id="IPR006680">
    <property type="entry name" value="Amidohydro-rel"/>
</dbReference>
<comment type="pathway">
    <text evidence="7">Amino-acid degradation; L-histidine degradation into L-glutamate; N-formimidoyl-L-glutamate from L-histidine: step 3/3.</text>
</comment>
<evidence type="ECO:0000256" key="4">
    <source>
        <dbReference type="ARBA" id="ARBA00022808"/>
    </source>
</evidence>
<dbReference type="SUPFAM" id="SSF51556">
    <property type="entry name" value="Metallo-dependent hydrolases"/>
    <property type="match status" value="1"/>
</dbReference>
<dbReference type="InterPro" id="IPR032466">
    <property type="entry name" value="Metal_Hydrolase"/>
</dbReference>
<dbReference type="EMBL" id="JBDPGJ010000004">
    <property type="protein sequence ID" value="MEX0407990.1"/>
    <property type="molecule type" value="Genomic_DNA"/>
</dbReference>
<dbReference type="PANTHER" id="PTHR42752:SF1">
    <property type="entry name" value="IMIDAZOLONEPROPIONASE-RELATED"/>
    <property type="match status" value="1"/>
</dbReference>
<protein>
    <recommendedName>
        <fullName evidence="1 7">Imidazolonepropionase</fullName>
        <ecNumber evidence="1 7">3.5.2.7</ecNumber>
    </recommendedName>
    <alternativeName>
        <fullName evidence="7">Imidazolone-5-propionate hydrolase</fullName>
    </alternativeName>
</protein>
<feature type="binding site" evidence="7">
    <location>
        <position position="334"/>
    </location>
    <ligand>
        <name>Fe(3+)</name>
        <dbReference type="ChEBI" id="CHEBI:29034"/>
    </ligand>
</feature>
<keyword evidence="3 7" id="KW-0378">Hydrolase</keyword>
<sequence length="454" mass="48822">MSIHNSLLCGFENSHFAEGPVRRILTDLTIATMEPGWPAYGLVERGVVGVEDGIIAWVSGDGAVPAGWRDVEAEKFGGRLMTPALVDCHTHIVFGGNRAREFEMRLEGATYEEIARAGGGIVSTVAATRALSEDDLVEAALPRLDRLIGEGVGTIEIKSGYGLTIEDELKMLHAARRLGELRQVRVRTSYLAAHALPPEYNGRADAYLDEVVLPGMEAAKAEDLVDAVDGFCETIAFTPYEMRRVFDKARALGLPVKLHAEQLSDLGGAKLAASFGALSADHLEYLGEDGVAALAEAGSVAVLLPGAFYFLREKRSPPVAQLRAANVPIALATDCNPGSSPMTSLLLAMNMGCTFFRLTPEEALAGVTRNAARALGLADEIGTIEPGKRAEFAIWDVDHPAELAYRIGDNPLHRRLLLPVHEGPKDGRDTWLARVPEGRMRGSATFPDDETTTS</sequence>
<reference evidence="9 10" key="1">
    <citation type="submission" date="2024-05" db="EMBL/GenBank/DDBJ databases">
        <authorList>
            <person name="Jiang F."/>
        </authorList>
    </citation>
    <scope>NUCLEOTIDE SEQUENCE [LARGE SCALE GENOMIC DNA]</scope>
    <source>
        <strain evidence="9 10">LZ166</strain>
    </source>
</reference>
<evidence type="ECO:0000256" key="3">
    <source>
        <dbReference type="ARBA" id="ARBA00022801"/>
    </source>
</evidence>
<dbReference type="EC" id="3.5.2.7" evidence="1 7"/>
<keyword evidence="10" id="KW-1185">Reference proteome</keyword>
<feature type="binding site" evidence="7">
    <location>
        <position position="259"/>
    </location>
    <ligand>
        <name>Fe(3+)</name>
        <dbReference type="ChEBI" id="CHEBI:29034"/>
    </ligand>
</feature>
<keyword evidence="4 7" id="KW-0369">Histidine metabolism</keyword>
<dbReference type="Gene3D" id="2.30.40.10">
    <property type="entry name" value="Urease, subunit C, domain 1"/>
    <property type="match status" value="1"/>
</dbReference>
<feature type="binding site" evidence="7">
    <location>
        <position position="91"/>
    </location>
    <ligand>
        <name>Zn(2+)</name>
        <dbReference type="ChEBI" id="CHEBI:29105"/>
    </ligand>
</feature>
<evidence type="ECO:0000256" key="2">
    <source>
        <dbReference type="ARBA" id="ARBA00022723"/>
    </source>
</evidence>
<keyword evidence="5 7" id="KW-0862">Zinc</keyword>
<feature type="binding site" evidence="7">
    <location>
        <position position="334"/>
    </location>
    <ligand>
        <name>Zn(2+)</name>
        <dbReference type="ChEBI" id="CHEBI:29105"/>
    </ligand>
</feature>
<comment type="similarity">
    <text evidence="7">Belongs to the metallo-dependent hydrolases superfamily. HutI family.</text>
</comment>
<evidence type="ECO:0000256" key="7">
    <source>
        <dbReference type="HAMAP-Rule" id="MF_00372"/>
    </source>
</evidence>
<proteinExistence type="inferred from homology"/>
<evidence type="ECO:0000256" key="1">
    <source>
        <dbReference type="ARBA" id="ARBA00012864"/>
    </source>
</evidence>
<dbReference type="InterPro" id="IPR011059">
    <property type="entry name" value="Metal-dep_hydrolase_composite"/>
</dbReference>
<comment type="subcellular location">
    <subcellularLocation>
        <location evidence="7">Cytoplasm</location>
    </subcellularLocation>
</comment>
<keyword evidence="2 7" id="KW-0479">Metal-binding</keyword>
<dbReference type="InterPro" id="IPR005920">
    <property type="entry name" value="HutI"/>
</dbReference>
<feature type="binding site" evidence="7">
    <location>
        <position position="262"/>
    </location>
    <ligand>
        <name>4-imidazolone-5-propanoate</name>
        <dbReference type="ChEBI" id="CHEBI:77893"/>
    </ligand>
</feature>
<dbReference type="SUPFAM" id="SSF51338">
    <property type="entry name" value="Composite domain of metallo-dependent hydrolases"/>
    <property type="match status" value="1"/>
</dbReference>
<dbReference type="Proteomes" id="UP001556692">
    <property type="component" value="Unassembled WGS sequence"/>
</dbReference>